<gene>
    <name evidence="2" type="ORF">ACFFF8_17780</name>
</gene>
<evidence type="ECO:0000259" key="1">
    <source>
        <dbReference type="Pfam" id="PF07022"/>
    </source>
</evidence>
<evidence type="ECO:0000313" key="2">
    <source>
        <dbReference type="EMBL" id="MFC0686439.1"/>
    </source>
</evidence>
<dbReference type="EMBL" id="JBHLTM010000067">
    <property type="protein sequence ID" value="MFC0686439.1"/>
    <property type="molecule type" value="Genomic_DNA"/>
</dbReference>
<organism evidence="2 3">
    <name type="scientific">Novosphingobium clariflavum</name>
    <dbReference type="NCBI Taxonomy" id="2029884"/>
    <lineage>
        <taxon>Bacteria</taxon>
        <taxon>Pseudomonadati</taxon>
        <taxon>Pseudomonadota</taxon>
        <taxon>Alphaproteobacteria</taxon>
        <taxon>Sphingomonadales</taxon>
        <taxon>Sphingomonadaceae</taxon>
        <taxon>Novosphingobium</taxon>
    </lineage>
</organism>
<dbReference type="InterPro" id="IPR010982">
    <property type="entry name" value="Lambda_DNA-bd_dom_sf"/>
</dbReference>
<comment type="caution">
    <text evidence="2">The sequence shown here is derived from an EMBL/GenBank/DDBJ whole genome shotgun (WGS) entry which is preliminary data.</text>
</comment>
<dbReference type="Gene3D" id="1.10.260.40">
    <property type="entry name" value="lambda repressor-like DNA-binding domains"/>
    <property type="match status" value="1"/>
</dbReference>
<protein>
    <submittedName>
        <fullName evidence="2">Helix-turn-helix domain-containing protein</fullName>
    </submittedName>
</protein>
<proteinExistence type="predicted"/>
<feature type="domain" description="Bacteriophage CI repressor N-terminal" evidence="1">
    <location>
        <begin position="13"/>
        <end position="49"/>
    </location>
</feature>
<evidence type="ECO:0000313" key="3">
    <source>
        <dbReference type="Proteomes" id="UP001589858"/>
    </source>
</evidence>
<dbReference type="Pfam" id="PF07022">
    <property type="entry name" value="Phage_CI_repr"/>
    <property type="match status" value="1"/>
</dbReference>
<sequence>MTVKGHSDVDAEIAAMKDAVGAENNAQLADFIGVSRNAISLWRKRNSIPESARRKVATLARYGAGARAMDEKRIELGGAVIHAGRCLALALAPSVDSLEKGGRYHLSNYGEVLTHYSSYFRELELSFAEMVAERQQLSGEKNASEAMSVILREQRGDYTDLYERAIQRAYAWRAGEATQ</sequence>
<accession>A0ABV6SC88</accession>
<dbReference type="Proteomes" id="UP001589858">
    <property type="component" value="Unassembled WGS sequence"/>
</dbReference>
<name>A0ABV6SC88_9SPHN</name>
<dbReference type="RefSeq" id="WP_267223917.1">
    <property type="nucleotide sequence ID" value="NZ_JAPCWC010000028.1"/>
</dbReference>
<keyword evidence="3" id="KW-1185">Reference proteome</keyword>
<reference evidence="2 3" key="1">
    <citation type="submission" date="2024-09" db="EMBL/GenBank/DDBJ databases">
        <authorList>
            <person name="Sun Q."/>
            <person name="Mori K."/>
        </authorList>
    </citation>
    <scope>NUCLEOTIDE SEQUENCE [LARGE SCALE GENOMIC DNA]</scope>
    <source>
        <strain evidence="2 3">CICC 11035S</strain>
    </source>
</reference>
<dbReference type="InterPro" id="IPR010744">
    <property type="entry name" value="Phage_CI_N"/>
</dbReference>